<dbReference type="GO" id="GO:0006631">
    <property type="term" value="P:fatty acid metabolic process"/>
    <property type="evidence" value="ECO:0007669"/>
    <property type="project" value="TreeGrafter"/>
</dbReference>
<dbReference type="GeneID" id="60588679"/>
<protein>
    <submittedName>
        <fullName evidence="6">Acyl-CoA thioesterase/BAAT N-terminal domain-containing protein</fullName>
    </submittedName>
</protein>
<feature type="active site" description="Charge relay system" evidence="2">
    <location>
        <position position="392"/>
    </location>
</feature>
<comment type="similarity">
    <text evidence="1">Belongs to the C/M/P thioester hydrolase family.</text>
</comment>
<proteinExistence type="inferred from homology"/>
<evidence type="ECO:0000313" key="7">
    <source>
        <dbReference type="Proteomes" id="UP000595001"/>
    </source>
</evidence>
<dbReference type="SUPFAM" id="SSF53474">
    <property type="entry name" value="alpha/beta-Hydrolases"/>
    <property type="match status" value="1"/>
</dbReference>
<dbReference type="Pfam" id="PF08840">
    <property type="entry name" value="BAAT_C"/>
    <property type="match status" value="1"/>
</dbReference>
<feature type="compositionally biased region" description="Low complexity" evidence="3">
    <location>
        <begin position="44"/>
        <end position="58"/>
    </location>
</feature>
<feature type="active site" description="Charge relay system" evidence="2">
    <location>
        <position position="287"/>
    </location>
</feature>
<evidence type="ECO:0000259" key="4">
    <source>
        <dbReference type="Pfam" id="PF04775"/>
    </source>
</evidence>
<dbReference type="EMBL" id="CP065856">
    <property type="protein sequence ID" value="QPV64768.1"/>
    <property type="molecule type" value="Genomic_DNA"/>
</dbReference>
<dbReference type="PANTHER" id="PTHR10824">
    <property type="entry name" value="ACYL-COENZYME A THIOESTERASE-RELATED"/>
    <property type="match status" value="1"/>
</dbReference>
<dbReference type="Gene3D" id="3.40.50.1820">
    <property type="entry name" value="alpha/beta hydrolase"/>
    <property type="match status" value="1"/>
</dbReference>
<name>A0A7U3WAX3_9EURY</name>
<accession>A0A7U3WAX3</accession>
<evidence type="ECO:0000256" key="2">
    <source>
        <dbReference type="PIRSR" id="PIRSR016521-1"/>
    </source>
</evidence>
<feature type="region of interest" description="Disordered" evidence="3">
    <location>
        <begin position="23"/>
        <end position="58"/>
    </location>
</feature>
<dbReference type="InterPro" id="IPR029058">
    <property type="entry name" value="AB_hydrolase_fold"/>
</dbReference>
<feature type="active site" description="Charge relay system" evidence="2">
    <location>
        <position position="427"/>
    </location>
</feature>
<dbReference type="PANTHER" id="PTHR10824:SF4">
    <property type="entry name" value="ACYL-COENZYME A THIOESTERASE 1-LIKE"/>
    <property type="match status" value="1"/>
</dbReference>
<dbReference type="Pfam" id="PF04775">
    <property type="entry name" value="Bile_Hydr_Trans"/>
    <property type="match status" value="1"/>
</dbReference>
<dbReference type="InterPro" id="IPR006862">
    <property type="entry name" value="Thio_Ohase/aa_AcTrfase"/>
</dbReference>
<gene>
    <name evidence="6" type="ORF">I7X12_09260</name>
</gene>
<dbReference type="InterPro" id="IPR006311">
    <property type="entry name" value="TAT_signal"/>
</dbReference>
<dbReference type="KEGG" id="hlt:I7X12_09260"/>
<evidence type="ECO:0000259" key="5">
    <source>
        <dbReference type="Pfam" id="PF08840"/>
    </source>
</evidence>
<dbReference type="PROSITE" id="PS51318">
    <property type="entry name" value="TAT"/>
    <property type="match status" value="1"/>
</dbReference>
<evidence type="ECO:0000256" key="1">
    <source>
        <dbReference type="ARBA" id="ARBA00006538"/>
    </source>
</evidence>
<evidence type="ECO:0000256" key="3">
    <source>
        <dbReference type="SAM" id="MobiDB-lite"/>
    </source>
</evidence>
<feature type="domain" description="Acyl-CoA thioester hydrolase/bile acid-CoA amino acid N-acetyltransferase" evidence="4">
    <location>
        <begin position="77"/>
        <end position="169"/>
    </location>
</feature>
<dbReference type="OrthoDB" id="205226at2157"/>
<feature type="domain" description="BAAT/Acyl-CoA thioester hydrolase C-terminal" evidence="5">
    <location>
        <begin position="258"/>
        <end position="473"/>
    </location>
</feature>
<dbReference type="Proteomes" id="UP000595001">
    <property type="component" value="Chromosome"/>
</dbReference>
<dbReference type="AlphaFoldDB" id="A0A7U3WAX3"/>
<dbReference type="PIRSF" id="PIRSF016521">
    <property type="entry name" value="Acyl-CoA_hydro"/>
    <property type="match status" value="1"/>
</dbReference>
<dbReference type="InterPro" id="IPR016662">
    <property type="entry name" value="Acyl-CoA_thioEstase_long-chain"/>
</dbReference>
<organism evidence="6 7">
    <name type="scientific">Halosimplex litoreum</name>
    <dbReference type="NCBI Taxonomy" id="1198301"/>
    <lineage>
        <taxon>Archaea</taxon>
        <taxon>Methanobacteriati</taxon>
        <taxon>Methanobacteriota</taxon>
        <taxon>Stenosarchaea group</taxon>
        <taxon>Halobacteria</taxon>
        <taxon>Halobacteriales</taxon>
        <taxon>Haloarculaceae</taxon>
        <taxon>Halosimplex</taxon>
    </lineage>
</organism>
<reference evidence="6 7" key="1">
    <citation type="submission" date="2020-12" db="EMBL/GenBank/DDBJ databases">
        <title>Halosimplex halophilum sp. nov. and Halosimplex salinum sp. nov., two new members of the genus Halosimplex.</title>
        <authorList>
            <person name="Cui H.L."/>
        </authorList>
    </citation>
    <scope>NUCLEOTIDE SEQUENCE [LARGE SCALE GENOMIC DNA]</scope>
    <source>
        <strain evidence="6 7">YGH94</strain>
    </source>
</reference>
<dbReference type="InterPro" id="IPR014940">
    <property type="entry name" value="BAAT_C"/>
</dbReference>
<evidence type="ECO:0000313" key="6">
    <source>
        <dbReference type="EMBL" id="QPV64768.1"/>
    </source>
</evidence>
<sequence length="476" mass="50102">MVERLDRRRFLATVGAASAALVPGCGSGDTATETGQPGPDPTAERTATAGAGETAGRPTATAATDLVVEAPATHPQDRPAEIRLTGADPGAEVSLTASTPSYGGQTWTSEATFEADEDGVVDLAEATPVSGTYESADPMGWLWSMRPSAGSQPFYYSGDARQAVTLRATDADGTVETEVDLRLYDPDITVEAVETDELVGYCYEPAGEGPHPGVLALHGSGGNPIQRRSALLATRGYAALSVKYFGEGEPIPDTHDSVPLEYFERAQSWLRAREGVRDVPVGVLGVSRGGELALLLGARFDWVGAVVSYVGSAVVWEGGSADPPNVPWTHGGDPVAHLTWDSGFRTSDEGHYRFRPAADERLDSVAESELEAATIAVEEAAAPVLMLSGTDDQVWPSVRLLAVGAERLREADFDHAFEHRSYDGAGHGVTAPYLPTAGRRVISGQLFGGAPAADARANADSWPAVLDYLDRGLRAD</sequence>
<dbReference type="GO" id="GO:0047617">
    <property type="term" value="F:fatty acyl-CoA hydrolase activity"/>
    <property type="evidence" value="ECO:0007669"/>
    <property type="project" value="TreeGrafter"/>
</dbReference>
<dbReference type="GO" id="GO:0006637">
    <property type="term" value="P:acyl-CoA metabolic process"/>
    <property type="evidence" value="ECO:0007669"/>
    <property type="project" value="InterPro"/>
</dbReference>
<keyword evidence="7" id="KW-1185">Reference proteome</keyword>
<dbReference type="RefSeq" id="WP_198063529.1">
    <property type="nucleotide sequence ID" value="NZ_CP065856.1"/>
</dbReference>